<evidence type="ECO:0000256" key="9">
    <source>
        <dbReference type="SAM" id="MobiDB-lite"/>
    </source>
</evidence>
<evidence type="ECO:0000256" key="2">
    <source>
        <dbReference type="ARBA" id="ARBA00012543"/>
    </source>
</evidence>
<dbReference type="EMBL" id="CABFNS010000741">
    <property type="protein sequence ID" value="VUC25821.1"/>
    <property type="molecule type" value="Genomic_DNA"/>
</dbReference>
<keyword evidence="5 10" id="KW-0812">Transmembrane</keyword>
<dbReference type="PANTHER" id="PTHR22914">
    <property type="entry name" value="CHITIN SYNTHASE"/>
    <property type="match status" value="1"/>
</dbReference>
<comment type="caution">
    <text evidence="11">The sequence shown here is derived from an EMBL/GenBank/DDBJ whole genome shotgun (WGS) entry which is preliminary data.</text>
</comment>
<dbReference type="Pfam" id="PF03142">
    <property type="entry name" value="Chitin_synth_2"/>
    <property type="match status" value="2"/>
</dbReference>
<evidence type="ECO:0000256" key="8">
    <source>
        <dbReference type="ARBA" id="ARBA00049510"/>
    </source>
</evidence>
<feature type="transmembrane region" description="Helical" evidence="10">
    <location>
        <begin position="111"/>
        <end position="134"/>
    </location>
</feature>
<evidence type="ECO:0000313" key="12">
    <source>
        <dbReference type="Proteomes" id="UP000766486"/>
    </source>
</evidence>
<protein>
    <recommendedName>
        <fullName evidence="2">chitin synthase</fullName>
        <ecNumber evidence="2">2.4.1.16</ecNumber>
    </recommendedName>
</protein>
<evidence type="ECO:0000256" key="6">
    <source>
        <dbReference type="ARBA" id="ARBA00022989"/>
    </source>
</evidence>
<organism evidence="11 12">
    <name type="scientific">Bionectria ochroleuca</name>
    <name type="common">Gliocladium roseum</name>
    <dbReference type="NCBI Taxonomy" id="29856"/>
    <lineage>
        <taxon>Eukaryota</taxon>
        <taxon>Fungi</taxon>
        <taxon>Dikarya</taxon>
        <taxon>Ascomycota</taxon>
        <taxon>Pezizomycotina</taxon>
        <taxon>Sordariomycetes</taxon>
        <taxon>Hypocreomycetidae</taxon>
        <taxon>Hypocreales</taxon>
        <taxon>Bionectriaceae</taxon>
        <taxon>Clonostachys</taxon>
    </lineage>
</organism>
<dbReference type="Proteomes" id="UP000766486">
    <property type="component" value="Unassembled WGS sequence"/>
</dbReference>
<evidence type="ECO:0000256" key="1">
    <source>
        <dbReference type="ARBA" id="ARBA00004141"/>
    </source>
</evidence>
<gene>
    <name evidence="11" type="ORF">CLO192961_LOCUS176427</name>
</gene>
<reference evidence="11 12" key="1">
    <citation type="submission" date="2019-06" db="EMBL/GenBank/DDBJ databases">
        <authorList>
            <person name="Broberg M."/>
        </authorList>
    </citation>
    <scope>NUCLEOTIDE SEQUENCE [LARGE SCALE GENOMIC DNA]</scope>
</reference>
<dbReference type="InterPro" id="IPR004835">
    <property type="entry name" value="Chitin_synth"/>
</dbReference>
<comment type="catalytic activity">
    <reaction evidence="8">
        <text>[(1-&gt;4)-N-acetyl-beta-D-glucosaminyl](n) + UDP-N-acetyl-alpha-D-glucosamine = [(1-&gt;4)-N-acetyl-beta-D-glucosaminyl](n+1) + UDP + H(+)</text>
        <dbReference type="Rhea" id="RHEA:16637"/>
        <dbReference type="Rhea" id="RHEA-COMP:9593"/>
        <dbReference type="Rhea" id="RHEA-COMP:9595"/>
        <dbReference type="ChEBI" id="CHEBI:15378"/>
        <dbReference type="ChEBI" id="CHEBI:17029"/>
        <dbReference type="ChEBI" id="CHEBI:57705"/>
        <dbReference type="ChEBI" id="CHEBI:58223"/>
        <dbReference type="EC" id="2.4.1.16"/>
    </reaction>
    <physiologicalReaction direction="left-to-right" evidence="8">
        <dbReference type="Rhea" id="RHEA:16638"/>
    </physiologicalReaction>
</comment>
<keyword evidence="4" id="KW-0808">Transferase</keyword>
<keyword evidence="3" id="KW-0328">Glycosyltransferase</keyword>
<evidence type="ECO:0000256" key="10">
    <source>
        <dbReference type="SAM" id="Phobius"/>
    </source>
</evidence>
<accession>A0ABY6U6Z9</accession>
<evidence type="ECO:0000256" key="3">
    <source>
        <dbReference type="ARBA" id="ARBA00022676"/>
    </source>
</evidence>
<keyword evidence="12" id="KW-1185">Reference proteome</keyword>
<name>A0ABY6U6Z9_BIOOC</name>
<keyword evidence="6 10" id="KW-1133">Transmembrane helix</keyword>
<comment type="subcellular location">
    <subcellularLocation>
        <location evidence="1">Membrane</location>
        <topology evidence="1">Multi-pass membrane protein</topology>
    </subcellularLocation>
</comment>
<evidence type="ECO:0000256" key="4">
    <source>
        <dbReference type="ARBA" id="ARBA00022679"/>
    </source>
</evidence>
<dbReference type="PANTHER" id="PTHR22914:SF41">
    <property type="entry name" value="CHITIN SYNTHASE 7"/>
    <property type="match status" value="1"/>
</dbReference>
<dbReference type="SUPFAM" id="SSF53448">
    <property type="entry name" value="Nucleotide-diphospho-sugar transferases"/>
    <property type="match status" value="1"/>
</dbReference>
<feature type="region of interest" description="Disordered" evidence="9">
    <location>
        <begin position="1"/>
        <end position="35"/>
    </location>
</feature>
<feature type="transmembrane region" description="Helical" evidence="10">
    <location>
        <begin position="154"/>
        <end position="177"/>
    </location>
</feature>
<dbReference type="InterPro" id="IPR029044">
    <property type="entry name" value="Nucleotide-diphossugar_trans"/>
</dbReference>
<evidence type="ECO:0000256" key="7">
    <source>
        <dbReference type="ARBA" id="ARBA00023136"/>
    </source>
</evidence>
<keyword evidence="7 10" id="KW-0472">Membrane</keyword>
<dbReference type="EC" id="2.4.1.16" evidence="2"/>
<proteinExistence type="predicted"/>
<evidence type="ECO:0000256" key="5">
    <source>
        <dbReference type="ARBA" id="ARBA00022692"/>
    </source>
</evidence>
<sequence length="499" mass="57095">MADSVGEENVNMPQTPEPAHVRTPQREPSKRRKLGKKLREKLREKTVEAQVAAFKAWRTPHRTDEHITPGIYSRFWKGLARCFTFYIPSWFLKSFFKMYDLRRRLAFRQKVLFYLVLTVVYGLVSYFLVIQPLLSCVTKVHIGMIPKDSSSCRVVSYVIYVYMGLVGAFMLLVAFCVGRVRYTSRAFEEHNAMLVMHIPCYDENEPVLRKTIDSCVDSRYEKDRKLLFIVLDGNMAAEGEEKPTHRILLEDIFHHTADLELGIDDQAQPYASFDSNGGSDNLAFCYTGFYRGVPYMRTSLNMDASNATYMLVVDYDTEVQKTGISYLINQLQKDTKLVGSCGYTGVNNPTGSFVASSQVFEYWLTHAVLKAVETMCTNVLVPSGCFTIYRLKWPNNQPSILHPLLLEDDAGIYEKTLHEHNLLTIGEDRYLSTLAIRYFGSDCRLCYLSAAICTTTVPVNLTVLLDQRRRWTNSLIHCHFAHLNVLPFEGCRPDLSVNC</sequence>
<evidence type="ECO:0000313" key="11">
    <source>
        <dbReference type="EMBL" id="VUC25821.1"/>
    </source>
</evidence>